<organism evidence="7">
    <name type="scientific">Ananas comosus var. bracteatus</name>
    <name type="common">red pineapple</name>
    <dbReference type="NCBI Taxonomy" id="296719"/>
    <lineage>
        <taxon>Eukaryota</taxon>
        <taxon>Viridiplantae</taxon>
        <taxon>Streptophyta</taxon>
        <taxon>Embryophyta</taxon>
        <taxon>Tracheophyta</taxon>
        <taxon>Spermatophyta</taxon>
        <taxon>Magnoliopsida</taxon>
        <taxon>Liliopsida</taxon>
        <taxon>Poales</taxon>
        <taxon>Bromeliaceae</taxon>
        <taxon>Bromelioideae</taxon>
        <taxon>Ananas</taxon>
    </lineage>
</organism>
<keyword evidence="3 6" id="KW-0812">Transmembrane</keyword>
<evidence type="ECO:0008006" key="8">
    <source>
        <dbReference type="Google" id="ProtNLM"/>
    </source>
</evidence>
<comment type="subcellular location">
    <subcellularLocation>
        <location evidence="1">Membrane</location>
        <topology evidence="1">Multi-pass membrane protein</topology>
    </subcellularLocation>
</comment>
<comment type="similarity">
    <text evidence="2">Belongs to the tetraspanin (TM4SF) family.</text>
</comment>
<dbReference type="GO" id="GO:0016020">
    <property type="term" value="C:membrane"/>
    <property type="evidence" value="ECO:0007669"/>
    <property type="project" value="UniProtKB-SubCell"/>
</dbReference>
<keyword evidence="4 6" id="KW-1133">Transmembrane helix</keyword>
<proteinExistence type="inferred from homology"/>
<dbReference type="Pfam" id="PF00335">
    <property type="entry name" value="Tetraspanin"/>
    <property type="match status" value="1"/>
</dbReference>
<evidence type="ECO:0000256" key="3">
    <source>
        <dbReference type="ARBA" id="ARBA00022692"/>
    </source>
</evidence>
<feature type="transmembrane region" description="Helical" evidence="6">
    <location>
        <begin position="249"/>
        <end position="270"/>
    </location>
</feature>
<protein>
    <recommendedName>
        <fullName evidence="8">Tetraspanin-15</fullName>
    </recommendedName>
</protein>
<dbReference type="InterPro" id="IPR018499">
    <property type="entry name" value="Tetraspanin/Peripherin"/>
</dbReference>
<dbReference type="GO" id="GO:0009734">
    <property type="term" value="P:auxin-activated signaling pathway"/>
    <property type="evidence" value="ECO:0007669"/>
    <property type="project" value="InterPro"/>
</dbReference>
<reference evidence="7" key="1">
    <citation type="submission" date="2020-07" db="EMBL/GenBank/DDBJ databases">
        <authorList>
            <person name="Lin J."/>
        </authorList>
    </citation>
    <scope>NUCLEOTIDE SEQUENCE</scope>
</reference>
<name>A0A6V7P4M1_ANACO</name>
<evidence type="ECO:0000256" key="1">
    <source>
        <dbReference type="ARBA" id="ARBA00004141"/>
    </source>
</evidence>
<keyword evidence="5 6" id="KW-0472">Membrane</keyword>
<evidence type="ECO:0000313" key="7">
    <source>
        <dbReference type="EMBL" id="CAD1825594.1"/>
    </source>
</evidence>
<evidence type="ECO:0000256" key="4">
    <source>
        <dbReference type="ARBA" id="ARBA00022989"/>
    </source>
</evidence>
<gene>
    <name evidence="7" type="ORF">CB5_LOCUS8805</name>
</gene>
<feature type="transmembrane region" description="Helical" evidence="6">
    <location>
        <begin position="24"/>
        <end position="48"/>
    </location>
</feature>
<feature type="transmembrane region" description="Helical" evidence="6">
    <location>
        <begin position="92"/>
        <end position="116"/>
    </location>
</feature>
<dbReference type="InterPro" id="IPR044991">
    <property type="entry name" value="TET_plant"/>
</dbReference>
<sequence length="275" mass="29819">MSTPPPPLPLPRPLLLFPPQMKRILRLLAVLASFISLPALACGVWLLVTRDYDCEDLLVTSGMRVGVGVGLLGMFVVSNAAGYATARKGAALAAYAVLAVALVVALTMGLVLVGVYKMEARQVPASPGWFQTSLASTGNWNEVKSCLYNNRICSDLAYRTGGLSAHEFGKIKLSPVEAGCCKPPDECGMAYVSATNWIFAENNDYAKYAGGKYRPDCRAWGNRADQLCFNCDMCRDGFTKAVTSRWRKVGIFLIVISVLLIAVHAARFIILMSKK</sequence>
<accession>A0A6V7P4M1</accession>
<dbReference type="PANTHER" id="PTHR32191">
    <property type="entry name" value="TETRASPANIN-8-RELATED"/>
    <property type="match status" value="1"/>
</dbReference>
<feature type="transmembrane region" description="Helical" evidence="6">
    <location>
        <begin position="69"/>
        <end position="86"/>
    </location>
</feature>
<evidence type="ECO:0000256" key="6">
    <source>
        <dbReference type="SAM" id="Phobius"/>
    </source>
</evidence>
<dbReference type="EMBL" id="LR862145">
    <property type="protein sequence ID" value="CAD1825594.1"/>
    <property type="molecule type" value="Genomic_DNA"/>
</dbReference>
<dbReference type="AlphaFoldDB" id="A0A6V7P4M1"/>
<evidence type="ECO:0000256" key="2">
    <source>
        <dbReference type="ARBA" id="ARBA00006840"/>
    </source>
</evidence>
<evidence type="ECO:0000256" key="5">
    <source>
        <dbReference type="ARBA" id="ARBA00023136"/>
    </source>
</evidence>